<evidence type="ECO:0000256" key="4">
    <source>
        <dbReference type="ARBA" id="ARBA00022603"/>
    </source>
</evidence>
<dbReference type="PANTHER" id="PTHR23068">
    <property type="entry name" value="DNA CYTOSINE-5- -METHYLTRANSFERASE 3-RELATED"/>
    <property type="match status" value="1"/>
</dbReference>
<feature type="region of interest" description="Disordered" evidence="10">
    <location>
        <begin position="1"/>
        <end position="20"/>
    </location>
</feature>
<keyword evidence="14" id="KW-1185">Reference proteome</keyword>
<dbReference type="GO" id="GO:0003886">
    <property type="term" value="F:DNA (cytosine-5-)-methyltransferase activity"/>
    <property type="evidence" value="ECO:0007669"/>
    <property type="project" value="UniProtKB-EC"/>
</dbReference>
<reference evidence="13" key="1">
    <citation type="submission" date="2021-01" db="EMBL/GenBank/DDBJ databases">
        <authorList>
            <person name="Bezrukov I."/>
        </authorList>
    </citation>
    <scope>NUCLEOTIDE SEQUENCE</scope>
</reference>
<comment type="subcellular location">
    <subcellularLocation>
        <location evidence="1">Nucleus</location>
    </subcellularLocation>
</comment>
<dbReference type="InterPro" id="IPR001525">
    <property type="entry name" value="C5_MeTfrase"/>
</dbReference>
<keyword evidence="4" id="KW-0489">Methyltransferase</keyword>
<evidence type="ECO:0000256" key="9">
    <source>
        <dbReference type="ARBA" id="ARBA00023242"/>
    </source>
</evidence>
<dbReference type="InterPro" id="IPR033671">
    <property type="entry name" value="TrmH"/>
</dbReference>
<dbReference type="HAMAP" id="MF_02060">
    <property type="entry name" value="tRNA_methyltr_TrmH"/>
    <property type="match status" value="1"/>
</dbReference>
<dbReference type="SUPFAM" id="SSF75217">
    <property type="entry name" value="alpha/beta knot"/>
    <property type="match status" value="1"/>
</dbReference>
<evidence type="ECO:0000313" key="13">
    <source>
        <dbReference type="EMBL" id="CAE6102782.1"/>
    </source>
</evidence>
<evidence type="ECO:0000313" key="14">
    <source>
        <dbReference type="Proteomes" id="UP000682877"/>
    </source>
</evidence>
<feature type="domain" description="UBA" evidence="11">
    <location>
        <begin position="55"/>
        <end position="98"/>
    </location>
</feature>
<keyword evidence="7" id="KW-0677">Repeat</keyword>
<keyword evidence="9" id="KW-0539">Nucleus</keyword>
<evidence type="ECO:0000256" key="3">
    <source>
        <dbReference type="ARBA" id="ARBA00022555"/>
    </source>
</evidence>
<keyword evidence="5" id="KW-0808">Transferase</keyword>
<dbReference type="GO" id="GO:0008173">
    <property type="term" value="F:RNA methyltransferase activity"/>
    <property type="evidence" value="ECO:0007669"/>
    <property type="project" value="InterPro"/>
</dbReference>
<dbReference type="EMBL" id="LR999456">
    <property type="protein sequence ID" value="CAE6102782.1"/>
    <property type="molecule type" value="Genomic_DNA"/>
</dbReference>
<dbReference type="PANTHER" id="PTHR23068:SF45">
    <property type="entry name" value="DNA (CYTOSINE-5)-METHYLTRANSFERASE DRM1"/>
    <property type="match status" value="1"/>
</dbReference>
<sequence>MVEHSGGDDVNWNTDDDEHEIDNFQFSPSSSPVHFMSETSYGPAETTSPNFIQKGISDEVVASFIEMGFSSEMIARAIEETGGGSSEPRMILETLFNYSASTEASSSKAKVIDHFIGMGFPEENVIKAIQEYGDENIDEITNALLTYAEVDRLGETNDVNINTNDDDDNLYSLSSDDDEDELNNSSQEDSILQALIKMDYSREEAAIAIERCGEDASVEEVVDFICAAQMARQFDEFFAEPNRKEPMNNSKKRRTYNEPQRRERKPNTAMATDQLIYLPKEMIGFGVPNRPGLMMNRPVPVPDIACGPPFFYYENVAMAPKGVWATISSHLYDIVPEFVDSKHFCAAARKRGYIHNLPIHNRFQIQPPPHNTIQEALPLTKRWWPSWDGRTKLNCLLTCIASAKLTNRIREALEKYDGEPPLHVQKQVMYQCKKWNLVWVGKNKLAPLEPDEMEKLLGFPRDHTRGGGISRTDRYKSLGNSFQVDTVAYHLSVLKPLFPNGIKVLSLFTGIGGGEVALHRLQIRMNVVVSVEISEANRNILRSFWEQTNQKGILREFKDVEKLDDHTIEQLMDEYGGFDLVIGGSPCNNLAGGNRHSRVGLEGAHSSLFFDYCRILDTQQQHMNSCKSIIRASVSSFPFVPLPNPNSSITFIIPVRAFSPLSVLHPNPSCIGTARRTFHGAAALSPESLTEDSPKDTVKELLTTNRGDASSMMKMERRCSLSDGEGDCRGSWFPYEDRFRCGEVHLSSREVLEAVTPHMMEERTDRFRRVVDNRSFSVCLVVEGLSDFGNISAAFRSADALGIQSVHVVSCDSSKRYNGNRHVSMGAEKWLDIEFWDTPKECFEVLKSRGYRIATTHLGMDTVSIYDMDWSCPTAIVVGNEGRGISDEALELSDLRCSIPMNGMVDSFNVSVAAGILMHHAVSDRTTRLGSHGDLSEAEKEILMAEFSLRHSRSSISIAYEFAKRKQHSSSF</sequence>
<evidence type="ECO:0000256" key="5">
    <source>
        <dbReference type="ARBA" id="ARBA00022679"/>
    </source>
</evidence>
<dbReference type="InterPro" id="IPR001537">
    <property type="entry name" value="SpoU_MeTrfase"/>
</dbReference>
<evidence type="ECO:0000256" key="7">
    <source>
        <dbReference type="ARBA" id="ARBA00022737"/>
    </source>
</evidence>
<dbReference type="Pfam" id="PF00145">
    <property type="entry name" value="DNA_methylase"/>
    <property type="match status" value="1"/>
</dbReference>
<dbReference type="Gene3D" id="3.40.50.150">
    <property type="entry name" value="Vaccinia Virus protein VP39"/>
    <property type="match status" value="1"/>
</dbReference>
<dbReference type="Pfam" id="PF00588">
    <property type="entry name" value="SpoU_methylase"/>
    <property type="match status" value="1"/>
</dbReference>
<feature type="region of interest" description="Disordered" evidence="10">
    <location>
        <begin position="158"/>
        <end position="187"/>
    </location>
</feature>
<keyword evidence="8" id="KW-0238">DNA-binding</keyword>
<evidence type="ECO:0000259" key="12">
    <source>
        <dbReference type="PROSITE" id="PS51680"/>
    </source>
</evidence>
<name>A0A8S2AQ00_ARAAE</name>
<keyword evidence="3" id="KW-0820">tRNA-binding</keyword>
<dbReference type="GO" id="GO:0000049">
    <property type="term" value="F:tRNA binding"/>
    <property type="evidence" value="ECO:0007669"/>
    <property type="project" value="UniProtKB-KW"/>
</dbReference>
<dbReference type="InterPro" id="IPR029026">
    <property type="entry name" value="tRNA_m1G_MTases_N"/>
</dbReference>
<dbReference type="SUPFAM" id="SSF53335">
    <property type="entry name" value="S-adenosyl-L-methionine-dependent methyltransferases"/>
    <property type="match status" value="2"/>
</dbReference>
<evidence type="ECO:0000256" key="1">
    <source>
        <dbReference type="ARBA" id="ARBA00004123"/>
    </source>
</evidence>
<dbReference type="EC" id="2.1.1.37" evidence="2"/>
<protein>
    <recommendedName>
        <fullName evidence="2">DNA (cytosine-5-)-methyltransferase</fullName>
        <ecNumber evidence="2">2.1.1.37</ecNumber>
    </recommendedName>
</protein>
<dbReference type="InterPro" id="IPR029028">
    <property type="entry name" value="Alpha/beta_knot_MTases"/>
</dbReference>
<evidence type="ECO:0000256" key="2">
    <source>
        <dbReference type="ARBA" id="ARBA00011975"/>
    </source>
</evidence>
<dbReference type="Proteomes" id="UP000682877">
    <property type="component" value="Chromosome 6"/>
</dbReference>
<evidence type="ECO:0000256" key="6">
    <source>
        <dbReference type="ARBA" id="ARBA00022691"/>
    </source>
</evidence>
<feature type="domain" description="UBA" evidence="11">
    <location>
        <begin position="106"/>
        <end position="147"/>
    </location>
</feature>
<proteinExistence type="inferred from homology"/>
<gene>
    <name evidence="13" type="ORF">AARE701A_LOCUS15313</name>
</gene>
<evidence type="ECO:0000259" key="11">
    <source>
        <dbReference type="PROSITE" id="PS50030"/>
    </source>
</evidence>
<dbReference type="Gene3D" id="1.10.8.10">
    <property type="entry name" value="DNA helicase RuvA subunit, C-terminal domain"/>
    <property type="match status" value="2"/>
</dbReference>
<feature type="region of interest" description="Disordered" evidence="10">
    <location>
        <begin position="240"/>
        <end position="266"/>
    </location>
</feature>
<accession>A0A8S2AQ00</accession>
<dbReference type="GO" id="GO:0005634">
    <property type="term" value="C:nucleus"/>
    <property type="evidence" value="ECO:0007669"/>
    <property type="project" value="UniProtKB-SubCell"/>
</dbReference>
<dbReference type="InterPro" id="IPR015940">
    <property type="entry name" value="UBA"/>
</dbReference>
<dbReference type="InterPro" id="IPR050390">
    <property type="entry name" value="C5-Methyltransferase"/>
</dbReference>
<dbReference type="InterPro" id="IPR029063">
    <property type="entry name" value="SAM-dependent_MTases_sf"/>
</dbReference>
<dbReference type="GO" id="GO:0003677">
    <property type="term" value="F:DNA binding"/>
    <property type="evidence" value="ECO:0007669"/>
    <property type="project" value="UniProtKB-KW"/>
</dbReference>
<dbReference type="Gene3D" id="3.90.120.10">
    <property type="entry name" value="DNA Methylase, subunit A, domain 2"/>
    <property type="match status" value="1"/>
</dbReference>
<keyword evidence="3" id="KW-0694">RNA-binding</keyword>
<feature type="compositionally biased region" description="Acidic residues" evidence="10">
    <location>
        <begin position="164"/>
        <end position="182"/>
    </location>
</feature>
<dbReference type="CDD" id="cd18092">
    <property type="entry name" value="SpoU-like_TrmH"/>
    <property type="match status" value="1"/>
</dbReference>
<evidence type="ECO:0000256" key="8">
    <source>
        <dbReference type="ARBA" id="ARBA00023125"/>
    </source>
</evidence>
<dbReference type="GO" id="GO:0030488">
    <property type="term" value="P:tRNA methylation"/>
    <property type="evidence" value="ECO:0007669"/>
    <property type="project" value="InterPro"/>
</dbReference>
<dbReference type="Gene3D" id="3.40.1280.10">
    <property type="match status" value="1"/>
</dbReference>
<dbReference type="PROSITE" id="PS51680">
    <property type="entry name" value="SAM_MT_DRM"/>
    <property type="match status" value="1"/>
</dbReference>
<dbReference type="AlphaFoldDB" id="A0A8S2AQ00"/>
<keyword evidence="6" id="KW-0949">S-adenosyl-L-methionine</keyword>
<evidence type="ECO:0000256" key="10">
    <source>
        <dbReference type="SAM" id="MobiDB-lite"/>
    </source>
</evidence>
<feature type="domain" description="SAM-dependent MTase DRM-type" evidence="12">
    <location>
        <begin position="295"/>
        <end position="626"/>
    </location>
</feature>
<organism evidence="13 14">
    <name type="scientific">Arabidopsis arenosa</name>
    <name type="common">Sand rock-cress</name>
    <name type="synonym">Cardaminopsis arenosa</name>
    <dbReference type="NCBI Taxonomy" id="38785"/>
    <lineage>
        <taxon>Eukaryota</taxon>
        <taxon>Viridiplantae</taxon>
        <taxon>Streptophyta</taxon>
        <taxon>Embryophyta</taxon>
        <taxon>Tracheophyta</taxon>
        <taxon>Spermatophyta</taxon>
        <taxon>Magnoliopsida</taxon>
        <taxon>eudicotyledons</taxon>
        <taxon>Gunneridae</taxon>
        <taxon>Pentapetalae</taxon>
        <taxon>rosids</taxon>
        <taxon>malvids</taxon>
        <taxon>Brassicales</taxon>
        <taxon>Brassicaceae</taxon>
        <taxon>Camelineae</taxon>
        <taxon>Arabidopsis</taxon>
    </lineage>
</organism>
<dbReference type="FunFam" id="3.40.1280.10:FF:000016">
    <property type="entry name" value="rRNA methylase-like protein"/>
    <property type="match status" value="1"/>
</dbReference>
<dbReference type="InterPro" id="IPR030380">
    <property type="entry name" value="SAM_MeTfrase_DRM"/>
</dbReference>
<dbReference type="PROSITE" id="PS50030">
    <property type="entry name" value="UBA"/>
    <property type="match status" value="2"/>
</dbReference>